<name>A0ABW8PKG9_9FLAO</name>
<protein>
    <recommendedName>
        <fullName evidence="3">Peptidase C39-like domain-containing protein</fullName>
    </recommendedName>
</protein>
<evidence type="ECO:0000313" key="1">
    <source>
        <dbReference type="EMBL" id="MFK7004801.1"/>
    </source>
</evidence>
<dbReference type="EMBL" id="JAZHOJ010000045">
    <property type="protein sequence ID" value="MFK7004801.1"/>
    <property type="molecule type" value="Genomic_DNA"/>
</dbReference>
<dbReference type="Proteomes" id="UP001621713">
    <property type="component" value="Unassembled WGS sequence"/>
</dbReference>
<reference evidence="1 2" key="1">
    <citation type="submission" date="2024-02" db="EMBL/GenBank/DDBJ databases">
        <title>Comparative Genomic Analysis of Flavobacterium Species Causing Columnaris Disease of Freshwater Fish in Thailand: Insights into Virulence and Resistance Mechanisms.</title>
        <authorList>
            <person name="Nguyen D."/>
            <person name="Chokmangmeepisarn P."/>
            <person name="Khianchaikhan K."/>
            <person name="Morishita M."/>
            <person name="Bunnoy A."/>
            <person name="Rodkhum C."/>
        </authorList>
    </citation>
    <scope>NUCLEOTIDE SEQUENCE [LARGE SCALE GENOMIC DNA]</scope>
    <source>
        <strain evidence="1 2">PCBSB2203</strain>
    </source>
</reference>
<accession>A0ABW8PKG9</accession>
<evidence type="ECO:0008006" key="3">
    <source>
        <dbReference type="Google" id="ProtNLM"/>
    </source>
</evidence>
<proteinExistence type="predicted"/>
<comment type="caution">
    <text evidence="1">The sequence shown here is derived from an EMBL/GenBank/DDBJ whole genome shotgun (WGS) entry which is preliminary data.</text>
</comment>
<gene>
    <name evidence="1" type="ORF">V3467_13225</name>
</gene>
<sequence>MIFGKEYTFQVTQYDNETPLTRRLTKWQMRYHSPKYSQNKWIDVPLKVTGDTVKITLNEEDMCDRFIYVRAYIDDPKSEGEIKVWKHNRFRWFDSKELISDLNLRINNSLSSPCYKPQAMVVPTLLIDQGGSSLCGIAVVGYNFIKEKPFEYINFVVELHRTGKGVIQSNNYSINIDSDQHLLEYKVTDSLYPSGSYGGKMSIADFIFLVCIKDFLNNVFDYAPDDSNVGGFVEGGTGLTLPNEVASLMKNILNYSDVINDTNLVTSKWQNPKESVGILNEKLNKGYKIGLLISVDNFQKNKNPLFTIPTHWVGLNSVILNEPNKLITISVFTWGGIKDWTLSFDSFQDGYFGFVAGK</sequence>
<keyword evidence="2" id="KW-1185">Reference proteome</keyword>
<organism evidence="1 2">
    <name type="scientific">Flavobacterium covae</name>
    <dbReference type="NCBI Taxonomy" id="2906076"/>
    <lineage>
        <taxon>Bacteria</taxon>
        <taxon>Pseudomonadati</taxon>
        <taxon>Bacteroidota</taxon>
        <taxon>Flavobacteriia</taxon>
        <taxon>Flavobacteriales</taxon>
        <taxon>Flavobacteriaceae</taxon>
        <taxon>Flavobacterium</taxon>
    </lineage>
</organism>
<evidence type="ECO:0000313" key="2">
    <source>
        <dbReference type="Proteomes" id="UP001621713"/>
    </source>
</evidence>
<dbReference type="RefSeq" id="WP_088467034.1">
    <property type="nucleotide sequence ID" value="NZ_JAZHOJ010000045.1"/>
</dbReference>